<dbReference type="Proteomes" id="UP000231322">
    <property type="component" value="Unassembled WGS sequence"/>
</dbReference>
<dbReference type="EMBL" id="PEIK01000013">
    <property type="protein sequence ID" value="PIH03116.1"/>
    <property type="molecule type" value="Genomic_DNA"/>
</dbReference>
<dbReference type="InterPro" id="IPR030389">
    <property type="entry name" value="G_FEOB_dom"/>
</dbReference>
<evidence type="ECO:0000313" key="3">
    <source>
        <dbReference type="Proteomes" id="UP000231322"/>
    </source>
</evidence>
<dbReference type="GO" id="GO:0015093">
    <property type="term" value="F:ferrous iron transmembrane transporter activity"/>
    <property type="evidence" value="ECO:0007669"/>
    <property type="project" value="TreeGrafter"/>
</dbReference>
<reference evidence="2 3" key="1">
    <citation type="submission" date="2017-10" db="EMBL/GenBank/DDBJ databases">
        <title>Reclassification of Eubacterium combesii and discrepancies in the nomenclature of botulinum neurotoxin producing clostridia. Request for an Opinion.</title>
        <authorList>
            <person name="Dobritsa A.P."/>
            <person name="Kutumbaka K.K."/>
            <person name="Samadpour M."/>
        </authorList>
    </citation>
    <scope>NUCLEOTIDE SEQUENCE [LARGE SCALE GENOMIC DNA]</scope>
    <source>
        <strain evidence="2 3">DSM 20696</strain>
    </source>
</reference>
<dbReference type="InterPro" id="IPR041069">
    <property type="entry name" value="FeoB_Cyto"/>
</dbReference>
<dbReference type="InterPro" id="IPR027417">
    <property type="entry name" value="P-loop_NTPase"/>
</dbReference>
<keyword evidence="3" id="KW-1185">Reference proteome</keyword>
<sequence>MGLTYTSGKKEALKDLFNVEKDNKDDIVVALAGNPNTGKSTVFNALTGLHQHTGNWPGKTVTNAQGKYNHKEKNFIVVDLPGTYSLLASSIEEQVARDFICFGKPDVVVVVVDATSVERNLNLLLQILEITPRVVVSLNLMDEAKKREIKIDINKLRSELGVPVIPSIARSNKGIYELKDTVYNLALENIKTNPVKVEYSNEIECEIKKISSLLEKVFPGEISLQWLALRLLDGDESILNSISKYLNYDMKSALIKGGLR</sequence>
<protein>
    <submittedName>
        <fullName evidence="2">Iron transporter FeoB</fullName>
    </submittedName>
</protein>
<dbReference type="FunFam" id="3.40.50.300:FF:000969">
    <property type="entry name" value="Ferrous iron transporter B"/>
    <property type="match status" value="1"/>
</dbReference>
<dbReference type="Pfam" id="PF17910">
    <property type="entry name" value="FeoB_Cyto"/>
    <property type="match status" value="1"/>
</dbReference>
<dbReference type="AlphaFoldDB" id="A0A2G7HEG1"/>
<accession>A0A2G7HEG1</accession>
<dbReference type="Pfam" id="PF02421">
    <property type="entry name" value="FeoB_N"/>
    <property type="match status" value="1"/>
</dbReference>
<evidence type="ECO:0000313" key="2">
    <source>
        <dbReference type="EMBL" id="PIH03116.1"/>
    </source>
</evidence>
<dbReference type="CDD" id="cd01879">
    <property type="entry name" value="FeoB"/>
    <property type="match status" value="1"/>
</dbReference>
<comment type="caution">
    <text evidence="2">The sequence shown here is derived from an EMBL/GenBank/DDBJ whole genome shotgun (WGS) entry which is preliminary data.</text>
</comment>
<dbReference type="GO" id="GO:0005886">
    <property type="term" value="C:plasma membrane"/>
    <property type="evidence" value="ECO:0007669"/>
    <property type="project" value="TreeGrafter"/>
</dbReference>
<gene>
    <name evidence="2" type="ORF">CS538_14725</name>
</gene>
<dbReference type="SUPFAM" id="SSF52540">
    <property type="entry name" value="P-loop containing nucleoside triphosphate hydrolases"/>
    <property type="match status" value="1"/>
</dbReference>
<dbReference type="GeneID" id="5185072"/>
<dbReference type="Gene3D" id="1.10.287.1770">
    <property type="match status" value="1"/>
</dbReference>
<evidence type="ECO:0000259" key="1">
    <source>
        <dbReference type="PROSITE" id="PS51711"/>
    </source>
</evidence>
<dbReference type="GO" id="GO:0005525">
    <property type="term" value="F:GTP binding"/>
    <property type="evidence" value="ECO:0007669"/>
    <property type="project" value="InterPro"/>
</dbReference>
<feature type="domain" description="FeoB-type G" evidence="1">
    <location>
        <begin position="26"/>
        <end position="188"/>
    </location>
</feature>
<dbReference type="PROSITE" id="PS51711">
    <property type="entry name" value="G_FEOB"/>
    <property type="match status" value="1"/>
</dbReference>
<dbReference type="Gene3D" id="3.40.50.300">
    <property type="entry name" value="P-loop containing nucleotide triphosphate hydrolases"/>
    <property type="match status" value="1"/>
</dbReference>
<dbReference type="InterPro" id="IPR050860">
    <property type="entry name" value="FeoB_GTPase"/>
</dbReference>
<organism evidence="2 3">
    <name type="scientific">Clostridium combesii</name>
    <dbReference type="NCBI Taxonomy" id="39481"/>
    <lineage>
        <taxon>Bacteria</taxon>
        <taxon>Bacillati</taxon>
        <taxon>Bacillota</taxon>
        <taxon>Clostridia</taxon>
        <taxon>Eubacteriales</taxon>
        <taxon>Clostridiaceae</taxon>
        <taxon>Clostridium</taxon>
    </lineage>
</organism>
<dbReference type="RefSeq" id="WP_011948517.1">
    <property type="nucleotide sequence ID" value="NZ_PEIK01000013.1"/>
</dbReference>
<name>A0A2G7HEG1_9CLOT</name>
<dbReference type="PANTHER" id="PTHR43185:SF1">
    <property type="entry name" value="FE(2+) TRANSPORTER FEOB"/>
    <property type="match status" value="1"/>
</dbReference>
<proteinExistence type="predicted"/>
<dbReference type="PANTHER" id="PTHR43185">
    <property type="entry name" value="FERROUS IRON TRANSPORT PROTEIN B"/>
    <property type="match status" value="1"/>
</dbReference>